<evidence type="ECO:0000313" key="9">
    <source>
        <dbReference type="Proteomes" id="UP000955338"/>
    </source>
</evidence>
<dbReference type="RefSeq" id="WP_261919991.1">
    <property type="nucleotide sequence ID" value="NZ_CP022011.1"/>
</dbReference>
<dbReference type="FunFam" id="3.40.50.300:FF:000418">
    <property type="entry name" value="Iron-sulfur cluster carrier protein"/>
    <property type="match status" value="1"/>
</dbReference>
<dbReference type="PROSITE" id="PS01215">
    <property type="entry name" value="MRP"/>
    <property type="match status" value="1"/>
</dbReference>
<keyword evidence="9" id="KW-1185">Reference proteome</keyword>
<dbReference type="Gene3D" id="3.40.50.300">
    <property type="entry name" value="P-loop containing nucleotide triphosphate hydrolases"/>
    <property type="match status" value="1"/>
</dbReference>
<dbReference type="AlphaFoldDB" id="A0A8D4IZ89"/>
<reference evidence="8" key="1">
    <citation type="submission" date="2017-06" db="EMBL/GenBank/DDBJ databases">
        <title>Genome sequencing of pathogenic and non-pathogenic strains within Bisgaard taxon 40.</title>
        <authorList>
            <person name="Ladner J.T."/>
            <person name="Lovett S.P."/>
            <person name="Koroleva G."/>
            <person name="Lorch J.M."/>
        </authorList>
    </citation>
    <scope>NUCLEOTIDE SEQUENCE</scope>
    <source>
        <strain evidence="8">27576-1-I1</strain>
    </source>
</reference>
<evidence type="ECO:0000256" key="1">
    <source>
        <dbReference type="ARBA" id="ARBA00022723"/>
    </source>
</evidence>
<name>A0A8D4IZ89_9PAST</name>
<keyword evidence="1 7" id="KW-0479">Metal-binding</keyword>
<accession>A0A8D4IZ89</accession>
<dbReference type="InterPro" id="IPR044304">
    <property type="entry name" value="NUBPL-like"/>
</dbReference>
<evidence type="ECO:0000313" key="8">
    <source>
        <dbReference type="EMBL" id="QDJ15506.1"/>
    </source>
</evidence>
<dbReference type="CDD" id="cd02037">
    <property type="entry name" value="Mrp_NBP35"/>
    <property type="match status" value="1"/>
</dbReference>
<dbReference type="Proteomes" id="UP000955338">
    <property type="component" value="Chromosome"/>
</dbReference>
<evidence type="ECO:0000256" key="2">
    <source>
        <dbReference type="ARBA" id="ARBA00022741"/>
    </source>
</evidence>
<dbReference type="Pfam" id="PF10609">
    <property type="entry name" value="ParA"/>
    <property type="match status" value="1"/>
</dbReference>
<dbReference type="NCBIfam" id="NF008669">
    <property type="entry name" value="PRK11670.1"/>
    <property type="match status" value="1"/>
</dbReference>
<dbReference type="GO" id="GO:0016887">
    <property type="term" value="F:ATP hydrolysis activity"/>
    <property type="evidence" value="ECO:0007669"/>
    <property type="project" value="UniProtKB-UniRule"/>
</dbReference>
<dbReference type="InterPro" id="IPR033756">
    <property type="entry name" value="YlxH/NBP35"/>
</dbReference>
<keyword evidence="5 7" id="KW-0411">Iron-sulfur</keyword>
<dbReference type="SUPFAM" id="SSF52540">
    <property type="entry name" value="P-loop containing nucleoside triphosphate hydrolases"/>
    <property type="match status" value="1"/>
</dbReference>
<evidence type="ECO:0000256" key="6">
    <source>
        <dbReference type="ARBA" id="ARBA00024036"/>
    </source>
</evidence>
<dbReference type="InterPro" id="IPR000808">
    <property type="entry name" value="Mrp-like_CS"/>
</dbReference>
<dbReference type="GO" id="GO:0005829">
    <property type="term" value="C:cytosol"/>
    <property type="evidence" value="ECO:0007669"/>
    <property type="project" value="TreeGrafter"/>
</dbReference>
<comment type="function">
    <text evidence="7">Binds and transfers iron-sulfur (Fe-S) clusters to target apoproteins. Can hydrolyze ATP.</text>
</comment>
<comment type="similarity">
    <text evidence="6 7">Belongs to the Mrp/NBP35 ATP-binding proteins family.</text>
</comment>
<proteinExistence type="inferred from homology"/>
<dbReference type="PANTHER" id="PTHR42961:SF2">
    <property type="entry name" value="IRON-SULFUR PROTEIN NUBPL"/>
    <property type="match status" value="1"/>
</dbReference>
<evidence type="ECO:0000256" key="3">
    <source>
        <dbReference type="ARBA" id="ARBA00022840"/>
    </source>
</evidence>
<dbReference type="InterPro" id="IPR027417">
    <property type="entry name" value="P-loop_NTPase"/>
</dbReference>
<keyword evidence="2 7" id="KW-0547">Nucleotide-binding</keyword>
<gene>
    <name evidence="8" type="ORF">CEP48_08790</name>
</gene>
<dbReference type="HAMAP" id="MF_02040">
    <property type="entry name" value="Mrp_NBP35"/>
    <property type="match status" value="1"/>
</dbReference>
<dbReference type="PANTHER" id="PTHR42961">
    <property type="entry name" value="IRON-SULFUR PROTEIN NUBPL"/>
    <property type="match status" value="1"/>
</dbReference>
<sequence length="372" mass="40918">MTLELPKHNGLKQDVLTEIIVILSQFKHHSLEKNLLELNAIKKIELIDTTLHLQLQMPFVWNSVFEILKQQTTDSLLQVTNTTEVKWHLNYQIATLKRANNQPAINGVKNIIAITSGKGGVGKSTVAVNLALALKAQGARVGLLDADIYGPSIPHMLGASQQRPTSPDNQHMTPIETHGIFTNSIGYLIDPDNATIWRGPMASNALTQLLSETWWPNLDYLVIDMPPGTGDIQLTLSQQIPVTGAIVVTTPQDIALLDAIKGIAMFEKVSVPVLGIIENMSVHICANCGHHEAIFGTGGAEKIAEKYQVKLLGQLPLHLRLREDLDRGIPTVVADTQDPISQAYLELAQQISAELYWQGKTIPSEIMIKEVR</sequence>
<feature type="binding site" evidence="7">
    <location>
        <begin position="117"/>
        <end position="124"/>
    </location>
    <ligand>
        <name>ATP</name>
        <dbReference type="ChEBI" id="CHEBI:30616"/>
    </ligand>
</feature>
<protein>
    <recommendedName>
        <fullName evidence="7">Iron-sulfur cluster carrier protein</fullName>
    </recommendedName>
</protein>
<keyword evidence="4 7" id="KW-0408">Iron</keyword>
<comment type="subunit">
    <text evidence="7">Homodimer.</text>
</comment>
<dbReference type="GO" id="GO:0046872">
    <property type="term" value="F:metal ion binding"/>
    <property type="evidence" value="ECO:0007669"/>
    <property type="project" value="UniProtKB-KW"/>
</dbReference>
<dbReference type="GO" id="GO:0140663">
    <property type="term" value="F:ATP-dependent FeS chaperone activity"/>
    <property type="evidence" value="ECO:0007669"/>
    <property type="project" value="InterPro"/>
</dbReference>
<evidence type="ECO:0000256" key="4">
    <source>
        <dbReference type="ARBA" id="ARBA00023004"/>
    </source>
</evidence>
<evidence type="ECO:0000256" key="7">
    <source>
        <dbReference type="HAMAP-Rule" id="MF_02040"/>
    </source>
</evidence>
<dbReference type="GO" id="GO:0005524">
    <property type="term" value="F:ATP binding"/>
    <property type="evidence" value="ECO:0007669"/>
    <property type="project" value="UniProtKB-UniRule"/>
</dbReference>
<dbReference type="InterPro" id="IPR019591">
    <property type="entry name" value="Mrp/NBP35_ATP-bd"/>
</dbReference>
<evidence type="ECO:0000256" key="5">
    <source>
        <dbReference type="ARBA" id="ARBA00023014"/>
    </source>
</evidence>
<dbReference type="EMBL" id="CP022011">
    <property type="protein sequence ID" value="QDJ15506.1"/>
    <property type="molecule type" value="Genomic_DNA"/>
</dbReference>
<organism evidence="8 9">
    <name type="scientific">Mergibacter septicus</name>
    <dbReference type="NCBI Taxonomy" id="221402"/>
    <lineage>
        <taxon>Bacteria</taxon>
        <taxon>Pseudomonadati</taxon>
        <taxon>Pseudomonadota</taxon>
        <taxon>Gammaproteobacteria</taxon>
        <taxon>Pasteurellales</taxon>
        <taxon>Pasteurellaceae</taxon>
        <taxon>Mergibacter</taxon>
    </lineage>
</organism>
<keyword evidence="7" id="KW-0378">Hydrolase</keyword>
<keyword evidence="3 7" id="KW-0067">ATP-binding</keyword>
<dbReference type="GO" id="GO:0051539">
    <property type="term" value="F:4 iron, 4 sulfur cluster binding"/>
    <property type="evidence" value="ECO:0007669"/>
    <property type="project" value="TreeGrafter"/>
</dbReference>
<dbReference type="GO" id="GO:0016226">
    <property type="term" value="P:iron-sulfur cluster assembly"/>
    <property type="evidence" value="ECO:0007669"/>
    <property type="project" value="InterPro"/>
</dbReference>